<dbReference type="Proteomes" id="UP000887574">
    <property type="component" value="Unplaced"/>
</dbReference>
<proteinExistence type="predicted"/>
<accession>A0A915CQR5</accession>
<keyword evidence="1" id="KW-1185">Reference proteome</keyword>
<dbReference type="AlphaFoldDB" id="A0A915CQR5"/>
<organism evidence="1 2">
    <name type="scientific">Ditylenchus dipsaci</name>
    <dbReference type="NCBI Taxonomy" id="166011"/>
    <lineage>
        <taxon>Eukaryota</taxon>
        <taxon>Metazoa</taxon>
        <taxon>Ecdysozoa</taxon>
        <taxon>Nematoda</taxon>
        <taxon>Chromadorea</taxon>
        <taxon>Rhabditida</taxon>
        <taxon>Tylenchina</taxon>
        <taxon>Tylenchomorpha</taxon>
        <taxon>Sphaerularioidea</taxon>
        <taxon>Anguinidae</taxon>
        <taxon>Anguininae</taxon>
        <taxon>Ditylenchus</taxon>
    </lineage>
</organism>
<protein>
    <submittedName>
        <fullName evidence="2">Uncharacterized protein</fullName>
    </submittedName>
</protein>
<name>A0A915CQR5_9BILA</name>
<evidence type="ECO:0000313" key="1">
    <source>
        <dbReference type="Proteomes" id="UP000887574"/>
    </source>
</evidence>
<dbReference type="WBParaSite" id="jg11131">
    <property type="protein sequence ID" value="jg11131"/>
    <property type="gene ID" value="jg11131"/>
</dbReference>
<evidence type="ECO:0000313" key="2">
    <source>
        <dbReference type="WBParaSite" id="jg11131"/>
    </source>
</evidence>
<sequence>MFNAETRKLRIRHYMTRLASATVKHGSGFAQQAGDAMFLYPAIHVGLKFAIADDDLNSIAAAMAALLELVLQWSWFGIRATVKIEADCERWSISFELQEAEEKLKRDLRKLLLLSVP</sequence>
<reference evidence="2" key="1">
    <citation type="submission" date="2022-11" db="UniProtKB">
        <authorList>
            <consortium name="WormBaseParasite"/>
        </authorList>
    </citation>
    <scope>IDENTIFICATION</scope>
</reference>